<organism evidence="3 5">
    <name type="scientific">Oleiagrimonas soli</name>
    <dbReference type="NCBI Taxonomy" id="1543381"/>
    <lineage>
        <taxon>Bacteria</taxon>
        <taxon>Pseudomonadati</taxon>
        <taxon>Pseudomonadota</taxon>
        <taxon>Gammaproteobacteria</taxon>
        <taxon>Lysobacterales</taxon>
        <taxon>Rhodanobacteraceae</taxon>
        <taxon>Oleiagrimonas</taxon>
    </lineage>
</organism>
<dbReference type="OrthoDB" id="5959537at2"/>
<feature type="coiled-coil region" evidence="1">
    <location>
        <begin position="184"/>
        <end position="211"/>
    </location>
</feature>
<keyword evidence="1" id="KW-0175">Coiled coil</keyword>
<evidence type="ECO:0000313" key="3">
    <source>
        <dbReference type="EMBL" id="KGI79219.1"/>
    </source>
</evidence>
<dbReference type="Proteomes" id="UP000029708">
    <property type="component" value="Unassembled WGS sequence"/>
</dbReference>
<sequence>MHNTTSRLVLIGLLACSASALAWQAKNPESYRYSWRDDSGLQHFSDSLNNEAIKNGYDVINSSGLVVRHVQRQLSPEERKVAEAAQAKADAAQAAAERQHAQDMQMLSAYPNEQVFRDAQQAEINELTQAIRTTQINLHAQEQNLADLLSHAADIKHDGKPVPAFLNQRIDTQRKAVTEQRATLARQQQAKVDAEKHVEELLARYRKLRAAEDAQTP</sequence>
<dbReference type="STRING" id="1543381.LF63_0100040"/>
<dbReference type="EMBL" id="JACHET010000001">
    <property type="protein sequence ID" value="MBB6184894.1"/>
    <property type="molecule type" value="Genomic_DNA"/>
</dbReference>
<dbReference type="EMBL" id="JROI01000001">
    <property type="protein sequence ID" value="KGI79219.1"/>
    <property type="molecule type" value="Genomic_DNA"/>
</dbReference>
<proteinExistence type="predicted"/>
<evidence type="ECO:0000256" key="1">
    <source>
        <dbReference type="SAM" id="Coils"/>
    </source>
</evidence>
<dbReference type="Proteomes" id="UP000560000">
    <property type="component" value="Unassembled WGS sequence"/>
</dbReference>
<evidence type="ECO:0000313" key="4">
    <source>
        <dbReference type="EMBL" id="MBB6184894.1"/>
    </source>
</evidence>
<feature type="chain" id="PRO_5036291043" evidence="2">
    <location>
        <begin position="23"/>
        <end position="217"/>
    </location>
</feature>
<dbReference type="HOGENOM" id="CLU_1271106_0_0_6"/>
<evidence type="ECO:0000313" key="6">
    <source>
        <dbReference type="Proteomes" id="UP000560000"/>
    </source>
</evidence>
<reference evidence="4 6" key="2">
    <citation type="submission" date="2020-08" db="EMBL/GenBank/DDBJ databases">
        <title>Genomic Encyclopedia of Type Strains, Phase IV (KMG-IV): sequencing the most valuable type-strain genomes for metagenomic binning, comparative biology and taxonomic classification.</title>
        <authorList>
            <person name="Goeker M."/>
        </authorList>
    </citation>
    <scope>NUCLEOTIDE SEQUENCE [LARGE SCALE GENOMIC DNA]</scope>
    <source>
        <strain evidence="4 6">DSM 107085</strain>
    </source>
</reference>
<gene>
    <name evidence="4" type="ORF">HNQ86_002239</name>
    <name evidence="3" type="ORF">LF63_0100040</name>
</gene>
<keyword evidence="5" id="KW-1185">Reference proteome</keyword>
<feature type="coiled-coil region" evidence="1">
    <location>
        <begin position="82"/>
        <end position="144"/>
    </location>
</feature>
<keyword evidence="2" id="KW-0732">Signal</keyword>
<accession>A0A099CZK3</accession>
<protein>
    <submittedName>
        <fullName evidence="4">Small-conductance mechanosensitive channel</fullName>
    </submittedName>
</protein>
<evidence type="ECO:0000256" key="2">
    <source>
        <dbReference type="SAM" id="SignalP"/>
    </source>
</evidence>
<comment type="caution">
    <text evidence="3">The sequence shown here is derived from an EMBL/GenBank/DDBJ whole genome shotgun (WGS) entry which is preliminary data.</text>
</comment>
<evidence type="ECO:0000313" key="5">
    <source>
        <dbReference type="Proteomes" id="UP000029708"/>
    </source>
</evidence>
<name>A0A099CZK3_9GAMM</name>
<dbReference type="AlphaFoldDB" id="A0A099CZK3"/>
<feature type="signal peptide" evidence="2">
    <location>
        <begin position="1"/>
        <end position="22"/>
    </location>
</feature>
<reference evidence="3 5" key="1">
    <citation type="submission" date="2014-09" db="EMBL/GenBank/DDBJ databases">
        <title>Xanthomonadaceae 3.5X direct submission.</title>
        <authorList>
            <person name="Fang T."/>
            <person name="Wang H."/>
        </authorList>
    </citation>
    <scope>NUCLEOTIDE SEQUENCE [LARGE SCALE GENOMIC DNA]</scope>
    <source>
        <strain evidence="3 5">3.5X</strain>
    </source>
</reference>
<dbReference type="RefSeq" id="WP_043098786.1">
    <property type="nucleotide sequence ID" value="NZ_JACHET010000001.1"/>
</dbReference>